<keyword evidence="3" id="KW-0548">Nucleotidyltransferase</keyword>
<dbReference type="InterPro" id="IPR043502">
    <property type="entry name" value="DNA/RNA_pol_sf"/>
</dbReference>
<dbReference type="SUPFAM" id="SSF56672">
    <property type="entry name" value="DNA/RNA polymerases"/>
    <property type="match status" value="1"/>
</dbReference>
<organism evidence="3">
    <name type="scientific">Tanacetum cinerariifolium</name>
    <name type="common">Dalmatian daisy</name>
    <name type="synonym">Chrysanthemum cinerariifolium</name>
    <dbReference type="NCBI Taxonomy" id="118510"/>
    <lineage>
        <taxon>Eukaryota</taxon>
        <taxon>Viridiplantae</taxon>
        <taxon>Streptophyta</taxon>
        <taxon>Embryophyta</taxon>
        <taxon>Tracheophyta</taxon>
        <taxon>Spermatophyta</taxon>
        <taxon>Magnoliopsida</taxon>
        <taxon>eudicotyledons</taxon>
        <taxon>Gunneridae</taxon>
        <taxon>Pentapetalae</taxon>
        <taxon>asterids</taxon>
        <taxon>campanulids</taxon>
        <taxon>Asterales</taxon>
        <taxon>Asteraceae</taxon>
        <taxon>Asteroideae</taxon>
        <taxon>Anthemideae</taxon>
        <taxon>Anthemidinae</taxon>
        <taxon>Tanacetum</taxon>
    </lineage>
</organism>
<dbReference type="InterPro" id="IPR041577">
    <property type="entry name" value="RT_RNaseH_2"/>
</dbReference>
<evidence type="ECO:0000259" key="1">
    <source>
        <dbReference type="Pfam" id="PF03732"/>
    </source>
</evidence>
<dbReference type="PANTHER" id="PTHR34072:SF52">
    <property type="entry name" value="RIBONUCLEASE H"/>
    <property type="match status" value="1"/>
</dbReference>
<proteinExistence type="predicted"/>
<evidence type="ECO:0000259" key="2">
    <source>
        <dbReference type="Pfam" id="PF17919"/>
    </source>
</evidence>
<evidence type="ECO:0000313" key="3">
    <source>
        <dbReference type="EMBL" id="GEU41343.1"/>
    </source>
</evidence>
<dbReference type="Pfam" id="PF17919">
    <property type="entry name" value="RT_RNaseH_2"/>
    <property type="match status" value="1"/>
</dbReference>
<dbReference type="InterPro" id="IPR043128">
    <property type="entry name" value="Rev_trsase/Diguanyl_cyclase"/>
</dbReference>
<dbReference type="AlphaFoldDB" id="A0A6L2JWD6"/>
<gene>
    <name evidence="3" type="ORF">Tci_013321</name>
</gene>
<accession>A0A6L2JWD6</accession>
<sequence>MTTPRECSYTDFLKCPPMSFQGNEGVGSTLTWWNSHMRAVGQDVAYAMPWAALKRMITNKYCPRGEIQKLESEYWNLKVKGIDLLNYNHRFQELALMCDRMFPEESAKVERYIGGLSGMIHGSVKASKPQSMQEAIEFATDMMDKKMLTHVERHYKSDCPKLKNGNQGNRAGNGNAMARAYAIRTAKTNPNSNVVTDYGYDVELADGRIIWVNTLIRGYWLLKYHDVIVCNEKLVCVPFGDEIVIFHGDESINGHESRLNIISCTKTQSQGIHVDPAKIESIKDWPSPKTATKIRQFLGLAGYYRRFIERFLKIKLCSASILALPEGSEDFVVYCDASIKGLGAMLMQREKVIAYGLRQLKVHKKNYTTHDLKLGAVVFALKI</sequence>
<dbReference type="PANTHER" id="PTHR34072">
    <property type="entry name" value="ENZYMATIC POLYPROTEIN-RELATED"/>
    <property type="match status" value="1"/>
</dbReference>
<dbReference type="Pfam" id="PF03732">
    <property type="entry name" value="Retrotrans_gag"/>
    <property type="match status" value="1"/>
</dbReference>
<dbReference type="InterPro" id="IPR005162">
    <property type="entry name" value="Retrotrans_gag_dom"/>
</dbReference>
<feature type="domain" description="Reverse transcriptase/retrotransposon-derived protein RNase H-like" evidence="2">
    <location>
        <begin position="312"/>
        <end position="382"/>
    </location>
</feature>
<name>A0A6L2JWD6_TANCI</name>
<dbReference type="EMBL" id="BKCJ010001425">
    <property type="protein sequence ID" value="GEU41343.1"/>
    <property type="molecule type" value="Genomic_DNA"/>
</dbReference>
<comment type="caution">
    <text evidence="3">The sequence shown here is derived from an EMBL/GenBank/DDBJ whole genome shotgun (WGS) entry which is preliminary data.</text>
</comment>
<dbReference type="GO" id="GO:0003964">
    <property type="term" value="F:RNA-directed DNA polymerase activity"/>
    <property type="evidence" value="ECO:0007669"/>
    <property type="project" value="UniProtKB-KW"/>
</dbReference>
<protein>
    <submittedName>
        <fullName evidence="3">Putative reverse transcriptase domain-containing protein</fullName>
    </submittedName>
</protein>
<feature type="domain" description="Retrotransposon gag" evidence="1">
    <location>
        <begin position="27"/>
        <end position="117"/>
    </location>
</feature>
<keyword evidence="3" id="KW-0808">Transferase</keyword>
<reference evidence="3" key="1">
    <citation type="journal article" date="2019" name="Sci. Rep.">
        <title>Draft genome of Tanacetum cinerariifolium, the natural source of mosquito coil.</title>
        <authorList>
            <person name="Yamashiro T."/>
            <person name="Shiraishi A."/>
            <person name="Satake H."/>
            <person name="Nakayama K."/>
        </authorList>
    </citation>
    <scope>NUCLEOTIDE SEQUENCE</scope>
</reference>
<keyword evidence="3" id="KW-0695">RNA-directed DNA polymerase</keyword>
<dbReference type="Gene3D" id="3.30.70.270">
    <property type="match status" value="1"/>
</dbReference>